<dbReference type="InterPro" id="IPR002646">
    <property type="entry name" value="PolA_pol_head_dom"/>
</dbReference>
<dbReference type="PANTHER" id="PTHR46173:SF1">
    <property type="entry name" value="CCA TRNA NUCLEOTIDYLTRANSFERASE 1, MITOCHONDRIAL"/>
    <property type="match status" value="1"/>
</dbReference>
<keyword evidence="7" id="KW-0460">Magnesium</keyword>
<dbReference type="InterPro" id="IPR043519">
    <property type="entry name" value="NT_sf"/>
</dbReference>
<evidence type="ECO:0000313" key="13">
    <source>
        <dbReference type="EMBL" id="MBP1999573.1"/>
    </source>
</evidence>
<dbReference type="Proteomes" id="UP001519288">
    <property type="component" value="Unassembled WGS sequence"/>
</dbReference>
<dbReference type="NCBIfam" id="NF009814">
    <property type="entry name" value="PRK13299.1"/>
    <property type="match status" value="1"/>
</dbReference>
<evidence type="ECO:0000259" key="11">
    <source>
        <dbReference type="Pfam" id="PF12627"/>
    </source>
</evidence>
<evidence type="ECO:0000256" key="5">
    <source>
        <dbReference type="ARBA" id="ARBA00022723"/>
    </source>
</evidence>
<protein>
    <submittedName>
        <fullName evidence="13">tRNA nucleotidyltransferase (CCA-adding enzyme)</fullName>
        <ecNumber evidence="13">2.7.7.72</ecNumber>
        <ecNumber evidence="13">3.1.3.-</ecNumber>
        <ecNumber evidence="13">3.1.4.-</ecNumber>
    </submittedName>
</protein>
<evidence type="ECO:0000259" key="12">
    <source>
        <dbReference type="Pfam" id="PF13735"/>
    </source>
</evidence>
<dbReference type="Pfam" id="PF01743">
    <property type="entry name" value="PolyA_pol"/>
    <property type="match status" value="1"/>
</dbReference>
<dbReference type="Gene3D" id="3.30.460.10">
    <property type="entry name" value="Beta Polymerase, domain 2"/>
    <property type="match status" value="1"/>
</dbReference>
<evidence type="ECO:0000259" key="10">
    <source>
        <dbReference type="Pfam" id="PF01743"/>
    </source>
</evidence>
<accession>A0ABS4JCZ6</accession>
<feature type="domain" description="tRNA nucleotidyltransferase/poly(A) polymerase RNA and SrmB- binding" evidence="11">
    <location>
        <begin position="181"/>
        <end position="230"/>
    </location>
</feature>
<gene>
    <name evidence="13" type="ORF">J2Z69_000592</name>
</gene>
<feature type="domain" description="Poly A polymerase head" evidence="10">
    <location>
        <begin position="29"/>
        <end position="149"/>
    </location>
</feature>
<dbReference type="EC" id="3.1.4.-" evidence="13"/>
<keyword evidence="5" id="KW-0479">Metal-binding</keyword>
<dbReference type="GO" id="GO:0016787">
    <property type="term" value="F:hydrolase activity"/>
    <property type="evidence" value="ECO:0007669"/>
    <property type="project" value="UniProtKB-KW"/>
</dbReference>
<evidence type="ECO:0000256" key="3">
    <source>
        <dbReference type="ARBA" id="ARBA00022694"/>
    </source>
</evidence>
<evidence type="ECO:0000256" key="2">
    <source>
        <dbReference type="ARBA" id="ARBA00022679"/>
    </source>
</evidence>
<sequence>MKQWKQVERAMAEAADKVLEKLVHEGYEAYYVGGSVRDEWMGRPVNDLDITTSARPEQVLNMFERTVPTGMQHGTVTVIMDQIPFEVTTFRKETGYEDHRRPSEVEFVQDVEQDLKRRDFTMNAMAMDRAGRLIDPFGGRKDIKEGLVRCVGKADERFEEDALRMLRAIRFASIFNFVPSVRTWQGLIHNRASIQYIAVERIRAELEKIIAGPHPLRGLELLERSGLMKYTKIAMKSSAISKSEAELLEKLPSSPAALRWSYIVQWFQSEVKDLELWLKSWTFPSKMIEAITKIIYFDLEIRDCHRKLEQDRLHTRQSDYEGLRRAWITLQLKYGQVTASHWLVRERLLSTEKLTGNSEDQISTPVETSQNLTFYLPIMQQWCTEVPLHSAKELNISGSDVIVQVGRPAGPWVSETMQRLVGLVAAGDLKNERAALLEELTKVENGYGK</sequence>
<keyword evidence="3" id="KW-0819">tRNA processing</keyword>
<evidence type="ECO:0000256" key="9">
    <source>
        <dbReference type="RuleBase" id="RU003953"/>
    </source>
</evidence>
<comment type="caution">
    <text evidence="13">The sequence shown here is derived from an EMBL/GenBank/DDBJ whole genome shotgun (WGS) entry which is preliminary data.</text>
</comment>
<dbReference type="SUPFAM" id="SSF81891">
    <property type="entry name" value="Poly A polymerase C-terminal region-like"/>
    <property type="match status" value="1"/>
</dbReference>
<reference evidence="13 14" key="1">
    <citation type="submission" date="2021-03" db="EMBL/GenBank/DDBJ databases">
        <title>Genomic Encyclopedia of Type Strains, Phase IV (KMG-IV): sequencing the most valuable type-strain genomes for metagenomic binning, comparative biology and taxonomic classification.</title>
        <authorList>
            <person name="Goeker M."/>
        </authorList>
    </citation>
    <scope>NUCLEOTIDE SEQUENCE [LARGE SCALE GENOMIC DNA]</scope>
    <source>
        <strain evidence="13 14">DSM 26806</strain>
    </source>
</reference>
<keyword evidence="2 9" id="KW-0808">Transferase</keyword>
<dbReference type="Pfam" id="PF13735">
    <property type="entry name" value="tRNA_NucTran2_2"/>
    <property type="match status" value="1"/>
</dbReference>
<evidence type="ECO:0000256" key="6">
    <source>
        <dbReference type="ARBA" id="ARBA00022741"/>
    </source>
</evidence>
<keyword evidence="13" id="KW-0378">Hydrolase</keyword>
<dbReference type="EC" id="2.7.7.72" evidence="13"/>
<evidence type="ECO:0000313" key="14">
    <source>
        <dbReference type="Proteomes" id="UP001519288"/>
    </source>
</evidence>
<dbReference type="Pfam" id="PF12627">
    <property type="entry name" value="PolyA_pol_RNAbd"/>
    <property type="match status" value="1"/>
</dbReference>
<dbReference type="InterPro" id="IPR032810">
    <property type="entry name" value="CCA-adding_enz_C"/>
</dbReference>
<evidence type="ECO:0000256" key="1">
    <source>
        <dbReference type="ARBA" id="ARBA00001946"/>
    </source>
</evidence>
<comment type="similarity">
    <text evidence="9">Belongs to the tRNA nucleotidyltransferase/poly(A) polymerase family.</text>
</comment>
<dbReference type="EMBL" id="JAGGLD010000001">
    <property type="protein sequence ID" value="MBP1999573.1"/>
    <property type="molecule type" value="Genomic_DNA"/>
</dbReference>
<name>A0ABS4JCZ6_9BACL</name>
<keyword evidence="4 13" id="KW-0548">Nucleotidyltransferase</keyword>
<evidence type="ECO:0000256" key="7">
    <source>
        <dbReference type="ARBA" id="ARBA00022842"/>
    </source>
</evidence>
<feature type="domain" description="CCA-adding enzyme C-terminal" evidence="12">
    <location>
        <begin position="379"/>
        <end position="439"/>
    </location>
</feature>
<evidence type="ECO:0000256" key="4">
    <source>
        <dbReference type="ARBA" id="ARBA00022695"/>
    </source>
</evidence>
<evidence type="ECO:0000256" key="8">
    <source>
        <dbReference type="ARBA" id="ARBA00022884"/>
    </source>
</evidence>
<dbReference type="PANTHER" id="PTHR46173">
    <property type="entry name" value="CCA TRNA NUCLEOTIDYLTRANSFERASE 1, MITOCHONDRIAL"/>
    <property type="match status" value="1"/>
</dbReference>
<dbReference type="CDD" id="cd05398">
    <property type="entry name" value="NT_ClassII-CCAase"/>
    <property type="match status" value="1"/>
</dbReference>
<proteinExistence type="inferred from homology"/>
<dbReference type="SUPFAM" id="SSF81301">
    <property type="entry name" value="Nucleotidyltransferase"/>
    <property type="match status" value="1"/>
</dbReference>
<dbReference type="EC" id="3.1.3.-" evidence="13"/>
<dbReference type="GO" id="GO:0004810">
    <property type="term" value="F:CCA tRNA nucleotidyltransferase activity"/>
    <property type="evidence" value="ECO:0007669"/>
    <property type="project" value="UniProtKB-EC"/>
</dbReference>
<keyword evidence="14" id="KW-1185">Reference proteome</keyword>
<comment type="cofactor">
    <cofactor evidence="1">
        <name>Mg(2+)</name>
        <dbReference type="ChEBI" id="CHEBI:18420"/>
    </cofactor>
</comment>
<dbReference type="InterPro" id="IPR032828">
    <property type="entry name" value="PolyA_RNA-bd"/>
</dbReference>
<keyword evidence="6" id="KW-0547">Nucleotide-binding</keyword>
<dbReference type="InterPro" id="IPR050264">
    <property type="entry name" value="Bact_CCA-adding_enz_type3_sf"/>
</dbReference>
<dbReference type="Gene3D" id="1.10.3090.10">
    <property type="entry name" value="cca-adding enzyme, domain 2"/>
    <property type="match status" value="1"/>
</dbReference>
<dbReference type="Gene3D" id="1.10.246.80">
    <property type="match status" value="1"/>
</dbReference>
<organism evidence="13 14">
    <name type="scientific">Paenibacillus shirakamiensis</name>
    <dbReference type="NCBI Taxonomy" id="1265935"/>
    <lineage>
        <taxon>Bacteria</taxon>
        <taxon>Bacillati</taxon>
        <taxon>Bacillota</taxon>
        <taxon>Bacilli</taxon>
        <taxon>Bacillales</taxon>
        <taxon>Paenibacillaceae</taxon>
        <taxon>Paenibacillus</taxon>
    </lineage>
</organism>
<keyword evidence="8 9" id="KW-0694">RNA-binding</keyword>
<dbReference type="RefSeq" id="WP_209858991.1">
    <property type="nucleotide sequence ID" value="NZ_JAGGLD010000001.1"/>
</dbReference>